<evidence type="ECO:0000256" key="1">
    <source>
        <dbReference type="PROSITE-ProRule" id="PRU00043"/>
    </source>
</evidence>
<feature type="non-terminal residue" evidence="3">
    <location>
        <position position="1"/>
    </location>
</feature>
<dbReference type="SUPFAM" id="SSF49313">
    <property type="entry name" value="Cadherin-like"/>
    <property type="match status" value="1"/>
</dbReference>
<evidence type="ECO:0000259" key="2">
    <source>
        <dbReference type="PROSITE" id="PS50268"/>
    </source>
</evidence>
<feature type="domain" description="Cadherin" evidence="2">
    <location>
        <begin position="1"/>
        <end position="72"/>
    </location>
</feature>
<dbReference type="Gene3D" id="2.60.40.60">
    <property type="entry name" value="Cadherins"/>
    <property type="match status" value="1"/>
</dbReference>
<dbReference type="EMBL" id="HACG01007861">
    <property type="protein sequence ID" value="CEK54726.1"/>
    <property type="molecule type" value="Transcribed_RNA"/>
</dbReference>
<accession>A0A0B6YG02</accession>
<dbReference type="GO" id="GO:0016020">
    <property type="term" value="C:membrane"/>
    <property type="evidence" value="ECO:0007669"/>
    <property type="project" value="InterPro"/>
</dbReference>
<dbReference type="PROSITE" id="PS50268">
    <property type="entry name" value="CADHERIN_2"/>
    <property type="match status" value="1"/>
</dbReference>
<organism evidence="3">
    <name type="scientific">Arion vulgaris</name>
    <dbReference type="NCBI Taxonomy" id="1028688"/>
    <lineage>
        <taxon>Eukaryota</taxon>
        <taxon>Metazoa</taxon>
        <taxon>Spiralia</taxon>
        <taxon>Lophotrochozoa</taxon>
        <taxon>Mollusca</taxon>
        <taxon>Gastropoda</taxon>
        <taxon>Heterobranchia</taxon>
        <taxon>Euthyneura</taxon>
        <taxon>Panpulmonata</taxon>
        <taxon>Eupulmonata</taxon>
        <taxon>Stylommatophora</taxon>
        <taxon>Helicina</taxon>
        <taxon>Arionoidea</taxon>
        <taxon>Arionidae</taxon>
        <taxon>Arion</taxon>
    </lineage>
</organism>
<dbReference type="GO" id="GO:0005509">
    <property type="term" value="F:calcium ion binding"/>
    <property type="evidence" value="ECO:0007669"/>
    <property type="project" value="UniProtKB-UniRule"/>
</dbReference>
<proteinExistence type="predicted"/>
<protein>
    <recommendedName>
        <fullName evidence="2">Cadherin domain-containing protein</fullName>
    </recommendedName>
</protein>
<keyword evidence="1" id="KW-0106">Calcium</keyword>
<name>A0A0B6YG02_9EUPU</name>
<dbReference type="InterPro" id="IPR002126">
    <property type="entry name" value="Cadherin-like_dom"/>
</dbReference>
<dbReference type="CDD" id="cd11304">
    <property type="entry name" value="Cadherin_repeat"/>
    <property type="match status" value="1"/>
</dbReference>
<evidence type="ECO:0000313" key="3">
    <source>
        <dbReference type="EMBL" id="CEK54726.1"/>
    </source>
</evidence>
<reference evidence="3" key="1">
    <citation type="submission" date="2014-12" db="EMBL/GenBank/DDBJ databases">
        <title>Insight into the proteome of Arion vulgaris.</title>
        <authorList>
            <person name="Aradska J."/>
            <person name="Bulat T."/>
            <person name="Smidak R."/>
            <person name="Sarate P."/>
            <person name="Gangsoo J."/>
            <person name="Sialana F."/>
            <person name="Bilban M."/>
            <person name="Lubec G."/>
        </authorList>
    </citation>
    <scope>NUCLEOTIDE SEQUENCE</scope>
    <source>
        <tissue evidence="3">Skin</tissue>
    </source>
</reference>
<dbReference type="Pfam" id="PF00028">
    <property type="entry name" value="Cadherin"/>
    <property type="match status" value="1"/>
</dbReference>
<dbReference type="InterPro" id="IPR015919">
    <property type="entry name" value="Cadherin-like_sf"/>
</dbReference>
<feature type="non-terminal residue" evidence="3">
    <location>
        <position position="96"/>
    </location>
</feature>
<sequence>TFSAQQPQDDLNFFRVDTKTGQIFLTKSIEAKAGATIDLLIEAKDGGHPPKTSRTLVTIEVDDTINSVADIIVDTLGGSNEGVAEVSEYSEIGRVV</sequence>
<gene>
    <name evidence="3" type="primary">ORF23500</name>
</gene>
<dbReference type="AlphaFoldDB" id="A0A0B6YG02"/>
<dbReference type="GO" id="GO:0007156">
    <property type="term" value="P:homophilic cell adhesion via plasma membrane adhesion molecules"/>
    <property type="evidence" value="ECO:0007669"/>
    <property type="project" value="InterPro"/>
</dbReference>